<dbReference type="SUPFAM" id="SSF110087">
    <property type="entry name" value="DR1885-like metal-binding protein"/>
    <property type="match status" value="1"/>
</dbReference>
<protein>
    <submittedName>
        <fullName evidence="2">Copper chaperone PCu(A)C</fullName>
    </submittedName>
</protein>
<dbReference type="Gene3D" id="2.60.40.1890">
    <property type="entry name" value="PCu(A)C copper chaperone"/>
    <property type="match status" value="1"/>
</dbReference>
<dbReference type="InterPro" id="IPR058248">
    <property type="entry name" value="Lxx211020-like"/>
</dbReference>
<gene>
    <name evidence="2" type="ORF">K9S39_38570</name>
</gene>
<feature type="signal peptide" evidence="1">
    <location>
        <begin position="1"/>
        <end position="27"/>
    </location>
</feature>
<feature type="chain" id="PRO_5045189074" evidence="1">
    <location>
        <begin position="28"/>
        <end position="156"/>
    </location>
</feature>
<accession>A0ABY4MKY3</accession>
<dbReference type="PANTHER" id="PTHR36302">
    <property type="entry name" value="BLR7088 PROTEIN"/>
    <property type="match status" value="1"/>
</dbReference>
<dbReference type="InterPro" id="IPR007410">
    <property type="entry name" value="LpqE-like"/>
</dbReference>
<organism evidence="2 3">
    <name type="scientific">Streptomyces halobius</name>
    <dbReference type="NCBI Taxonomy" id="2879846"/>
    <lineage>
        <taxon>Bacteria</taxon>
        <taxon>Bacillati</taxon>
        <taxon>Actinomycetota</taxon>
        <taxon>Actinomycetes</taxon>
        <taxon>Kitasatosporales</taxon>
        <taxon>Streptomycetaceae</taxon>
        <taxon>Streptomyces</taxon>
    </lineage>
</organism>
<dbReference type="Pfam" id="PF04314">
    <property type="entry name" value="PCuAC"/>
    <property type="match status" value="1"/>
</dbReference>
<dbReference type="PANTHER" id="PTHR36302:SF1">
    <property type="entry name" value="COPPER CHAPERONE PCU(A)C"/>
    <property type="match status" value="1"/>
</dbReference>
<reference evidence="2" key="1">
    <citation type="submission" date="2021-10" db="EMBL/GenBank/DDBJ databases">
        <title>Streptomyces nigrumlapis sp.nov.,an antimicrobial producing actinobacterium isolated from Black Gobi rocks.</title>
        <authorList>
            <person name="Wen Y."/>
            <person name="Zhang W."/>
            <person name="Liu X.G."/>
        </authorList>
    </citation>
    <scope>NUCLEOTIDE SEQUENCE</scope>
    <source>
        <strain evidence="2">ST13-2-2</strain>
    </source>
</reference>
<keyword evidence="3" id="KW-1185">Reference proteome</keyword>
<evidence type="ECO:0000256" key="1">
    <source>
        <dbReference type="SAM" id="SignalP"/>
    </source>
</evidence>
<dbReference type="EMBL" id="CP086322">
    <property type="protein sequence ID" value="UQA96991.1"/>
    <property type="molecule type" value="Genomic_DNA"/>
</dbReference>
<dbReference type="RefSeq" id="WP_248867909.1">
    <property type="nucleotide sequence ID" value="NZ_CP086322.1"/>
</dbReference>
<name>A0ABY4MKY3_9ACTN</name>
<evidence type="ECO:0000313" key="3">
    <source>
        <dbReference type="Proteomes" id="UP000830115"/>
    </source>
</evidence>
<dbReference type="InterPro" id="IPR036182">
    <property type="entry name" value="PCuAC_sf"/>
</dbReference>
<dbReference type="Proteomes" id="UP000830115">
    <property type="component" value="Chromosome"/>
</dbReference>
<proteinExistence type="predicted"/>
<keyword evidence="1" id="KW-0732">Signal</keyword>
<sequence>MNRPRRAALAVPLLVCLATLGMLTAWTATGNAGTPARLSAAEGRVLIPSAPEATAAFFTVRNTGTADDQLTGVTGPAGHRIMLSRMVDIGHNARSMEMVRAATVPAGGVLRMTATTLDAMISPPPRLAPGDRLSFTLHFRDSPSLTVRARAVHPGR</sequence>
<evidence type="ECO:0000313" key="2">
    <source>
        <dbReference type="EMBL" id="UQA96991.1"/>
    </source>
</evidence>